<name>A0A841KEH8_9HYPH</name>
<protein>
    <submittedName>
        <fullName evidence="4">Lytic murein transglycosylase</fullName>
    </submittedName>
</protein>
<reference evidence="4 5" key="1">
    <citation type="submission" date="2020-08" db="EMBL/GenBank/DDBJ databases">
        <title>Genomic Encyclopedia of Type Strains, Phase IV (KMG-IV): sequencing the most valuable type-strain genomes for metagenomic binning, comparative biology and taxonomic classification.</title>
        <authorList>
            <person name="Goeker M."/>
        </authorList>
    </citation>
    <scope>NUCLEOTIDE SEQUENCE [LARGE SCALE GENOMIC DNA]</scope>
    <source>
        <strain evidence="4 5">DSM 101465</strain>
    </source>
</reference>
<dbReference type="PROSITE" id="PS51257">
    <property type="entry name" value="PROKAR_LIPOPROTEIN"/>
    <property type="match status" value="1"/>
</dbReference>
<accession>A0A841KEH8</accession>
<dbReference type="Pfam" id="PF13406">
    <property type="entry name" value="SLT_2"/>
    <property type="match status" value="1"/>
</dbReference>
<dbReference type="InterPro" id="IPR036366">
    <property type="entry name" value="PGBDSf"/>
</dbReference>
<dbReference type="FunFam" id="1.10.8.350:FF:000001">
    <property type="entry name" value="Lytic murein transglycosylase B"/>
    <property type="match status" value="1"/>
</dbReference>
<dbReference type="EMBL" id="JACHEH010000003">
    <property type="protein sequence ID" value="MBB6167843.1"/>
    <property type="molecule type" value="Genomic_DNA"/>
</dbReference>
<dbReference type="CDD" id="cd13399">
    <property type="entry name" value="Slt35-like"/>
    <property type="match status" value="1"/>
</dbReference>
<gene>
    <name evidence="4" type="ORF">HNQ73_001466</name>
</gene>
<feature type="domain" description="Transglycosylase SLT" evidence="3">
    <location>
        <begin position="78"/>
        <end position="364"/>
    </location>
</feature>
<evidence type="ECO:0000313" key="4">
    <source>
        <dbReference type="EMBL" id="MBB6167843.1"/>
    </source>
</evidence>
<sequence length="444" mass="48757">MRHGSRDGETDFTTASRGGRVPLAALAVSLALGACASTEVVSVGSITPYAPTEHRLTPEAPRSPARISRGEGTPSPSFRVFVAALWPEAQARGVSRAVYDAAFAGVTQDEKVIALTRKQAEFSKPIWEYLASAVSQNRLERGTPLTREWASTLDAIERTYGVDRKVVMGVWGMETNFGSFTGSHYVVRALATLAEARYRGDYFRNELLTALVILQEGHITPDRMEGSWAGAMGQTQFMPSSFMRYAVDFTGDGRRDIWTSVPDALASTANYLKQNGWQPGLPWGFEVKVPSGFRYGRQARSFADWAAEGVRRVDGRPLPAAGEARLFLPAGARGPVFLVTKNFDVIKRYNNSDAYALGVAHLGDRLYGGAPIQAPWPTDQVPLAKHEREELQRHLVRHGYHIGEIDGRIGSHTRDAIFAFQESRGLVADGHADGRLLALLRQTR</sequence>
<dbReference type="Gene3D" id="1.10.530.10">
    <property type="match status" value="1"/>
</dbReference>
<dbReference type="InterPro" id="IPR011970">
    <property type="entry name" value="MltB_2"/>
</dbReference>
<proteinExistence type="predicted"/>
<feature type="domain" description="Peptidoglycan binding-like" evidence="2">
    <location>
        <begin position="387"/>
        <end position="440"/>
    </location>
</feature>
<comment type="caution">
    <text evidence="4">The sequence shown here is derived from an EMBL/GenBank/DDBJ whole genome shotgun (WGS) entry which is preliminary data.</text>
</comment>
<dbReference type="Gene3D" id="1.10.8.350">
    <property type="entry name" value="Bacterial muramidase"/>
    <property type="match status" value="1"/>
</dbReference>
<dbReference type="InterPro" id="IPR023346">
    <property type="entry name" value="Lysozyme-like_dom_sf"/>
</dbReference>
<evidence type="ECO:0000259" key="2">
    <source>
        <dbReference type="Pfam" id="PF01471"/>
    </source>
</evidence>
<dbReference type="GO" id="GO:0009253">
    <property type="term" value="P:peptidoglycan catabolic process"/>
    <property type="evidence" value="ECO:0007669"/>
    <property type="project" value="TreeGrafter"/>
</dbReference>
<dbReference type="NCBIfam" id="TIGR02283">
    <property type="entry name" value="MltB_2"/>
    <property type="match status" value="1"/>
</dbReference>
<dbReference type="RefSeq" id="WP_183333730.1">
    <property type="nucleotide sequence ID" value="NZ_BMHX01000003.1"/>
</dbReference>
<evidence type="ECO:0000256" key="1">
    <source>
        <dbReference type="SAM" id="MobiDB-lite"/>
    </source>
</evidence>
<evidence type="ECO:0000259" key="3">
    <source>
        <dbReference type="Pfam" id="PF13406"/>
    </source>
</evidence>
<organism evidence="4 5">
    <name type="scientific">Chelatococcus composti</name>
    <dbReference type="NCBI Taxonomy" id="1743235"/>
    <lineage>
        <taxon>Bacteria</taxon>
        <taxon>Pseudomonadati</taxon>
        <taxon>Pseudomonadota</taxon>
        <taxon>Alphaproteobacteria</taxon>
        <taxon>Hyphomicrobiales</taxon>
        <taxon>Chelatococcaceae</taxon>
        <taxon>Chelatococcus</taxon>
    </lineage>
</organism>
<dbReference type="Pfam" id="PF01471">
    <property type="entry name" value="PG_binding_1"/>
    <property type="match status" value="1"/>
</dbReference>
<dbReference type="SUPFAM" id="SSF53955">
    <property type="entry name" value="Lysozyme-like"/>
    <property type="match status" value="1"/>
</dbReference>
<dbReference type="InterPro" id="IPR031304">
    <property type="entry name" value="SLT_2"/>
</dbReference>
<dbReference type="GO" id="GO:0008933">
    <property type="term" value="F:peptidoglycan lytic transglycosylase activity"/>
    <property type="evidence" value="ECO:0007669"/>
    <property type="project" value="TreeGrafter"/>
</dbReference>
<evidence type="ECO:0000313" key="5">
    <source>
        <dbReference type="Proteomes" id="UP000588017"/>
    </source>
</evidence>
<dbReference type="InterPro" id="IPR002477">
    <property type="entry name" value="Peptidoglycan-bd-like"/>
</dbReference>
<dbReference type="AlphaFoldDB" id="A0A841KEH8"/>
<dbReference type="SUPFAM" id="SSF47090">
    <property type="entry name" value="PGBD-like"/>
    <property type="match status" value="1"/>
</dbReference>
<dbReference type="InterPro" id="IPR036365">
    <property type="entry name" value="PGBD-like_sf"/>
</dbReference>
<dbReference type="InterPro" id="IPR043426">
    <property type="entry name" value="MltB-like"/>
</dbReference>
<dbReference type="PANTHER" id="PTHR30163:SF8">
    <property type="entry name" value="LYTIC MUREIN TRANSGLYCOSYLASE"/>
    <property type="match status" value="1"/>
</dbReference>
<feature type="region of interest" description="Disordered" evidence="1">
    <location>
        <begin position="50"/>
        <end position="72"/>
    </location>
</feature>
<dbReference type="Gene3D" id="1.10.101.10">
    <property type="entry name" value="PGBD-like superfamily/PGBD"/>
    <property type="match status" value="1"/>
</dbReference>
<keyword evidence="5" id="KW-1185">Reference proteome</keyword>
<dbReference type="Proteomes" id="UP000588017">
    <property type="component" value="Unassembled WGS sequence"/>
</dbReference>
<dbReference type="PANTHER" id="PTHR30163">
    <property type="entry name" value="MEMBRANE-BOUND LYTIC MUREIN TRANSGLYCOSYLASE B"/>
    <property type="match status" value="1"/>
</dbReference>